<gene>
    <name evidence="4" type="ORF">ODALV1_LOCUS30229</name>
</gene>
<feature type="region of interest" description="Disordered" evidence="3">
    <location>
        <begin position="1"/>
        <end position="24"/>
    </location>
</feature>
<evidence type="ECO:0000313" key="4">
    <source>
        <dbReference type="EMBL" id="CAL8144561.1"/>
    </source>
</evidence>
<dbReference type="EMBL" id="CAXLJM020000161">
    <property type="protein sequence ID" value="CAL8144561.1"/>
    <property type="molecule type" value="Genomic_DNA"/>
</dbReference>
<protein>
    <recommendedName>
        <fullName evidence="2">Phospholipid scramblase</fullName>
    </recommendedName>
</protein>
<evidence type="ECO:0000256" key="2">
    <source>
        <dbReference type="RuleBase" id="RU363116"/>
    </source>
</evidence>
<organism evidence="4 5">
    <name type="scientific">Orchesella dallaii</name>
    <dbReference type="NCBI Taxonomy" id="48710"/>
    <lineage>
        <taxon>Eukaryota</taxon>
        <taxon>Metazoa</taxon>
        <taxon>Ecdysozoa</taxon>
        <taxon>Arthropoda</taxon>
        <taxon>Hexapoda</taxon>
        <taxon>Collembola</taxon>
        <taxon>Entomobryomorpha</taxon>
        <taxon>Entomobryoidea</taxon>
        <taxon>Orchesellidae</taxon>
        <taxon>Orchesellinae</taxon>
        <taxon>Orchesella</taxon>
    </lineage>
</organism>
<dbReference type="PANTHER" id="PTHR23248:SF9">
    <property type="entry name" value="PHOSPHOLIPID SCRAMBLASE"/>
    <property type="match status" value="1"/>
</dbReference>
<evidence type="ECO:0000313" key="5">
    <source>
        <dbReference type="Proteomes" id="UP001642540"/>
    </source>
</evidence>
<keyword evidence="5" id="KW-1185">Reference proteome</keyword>
<comment type="similarity">
    <text evidence="1 2">Belongs to the phospholipid scramblase family.</text>
</comment>
<dbReference type="SUPFAM" id="SSF54518">
    <property type="entry name" value="Tubby C-terminal domain-like"/>
    <property type="match status" value="1"/>
</dbReference>
<feature type="compositionally biased region" description="Acidic residues" evidence="3">
    <location>
        <begin position="1"/>
        <end position="10"/>
    </location>
</feature>
<keyword evidence="2" id="KW-0449">Lipoprotein</keyword>
<name>A0ABP1S6S5_9HEXA</name>
<evidence type="ECO:0000256" key="3">
    <source>
        <dbReference type="SAM" id="MobiDB-lite"/>
    </source>
</evidence>
<sequence length="245" mass="26465">MGDDDSEEDVPSATNSGNKVAPMGTTGIPPGLSYLSQLSGVFIKQNKELAEVILGFECNNKYVIKDQLGRDIFQAKEDSCCLSRQCCGPARGFDMKITDFAGMEVIRLQRPCKCGLPVCCSGFCCCCLQKIDVFAPPGNLVGTVEQTVSLIIPKYEVKDGMGEVVFLIKGPCITMSCCCGDVEFKIFTRDGSNEVGKISKKWSGLLTEGFTDADNFGISFPMDLDARVKATLIGACMLIVSYCCI</sequence>
<keyword evidence="2" id="KW-0564">Palmitate</keyword>
<dbReference type="InterPro" id="IPR025659">
    <property type="entry name" value="Tubby-like_C"/>
</dbReference>
<evidence type="ECO:0000256" key="1">
    <source>
        <dbReference type="ARBA" id="ARBA00005350"/>
    </source>
</evidence>
<comment type="function">
    <text evidence="2">May mediate accelerated ATP-independent bidirectional transbilayer migration of phospholipids upon binding calcium ions that results in a loss of phospholipid asymmetry in the plasma membrane.</text>
</comment>
<reference evidence="4 5" key="1">
    <citation type="submission" date="2024-08" db="EMBL/GenBank/DDBJ databases">
        <authorList>
            <person name="Cucini C."/>
            <person name="Frati F."/>
        </authorList>
    </citation>
    <scope>NUCLEOTIDE SEQUENCE [LARGE SCALE GENOMIC DNA]</scope>
</reference>
<dbReference type="Pfam" id="PF03803">
    <property type="entry name" value="Scramblase"/>
    <property type="match status" value="1"/>
</dbReference>
<dbReference type="InterPro" id="IPR005552">
    <property type="entry name" value="Scramblase"/>
</dbReference>
<comment type="cofactor">
    <cofactor evidence="2">
        <name>Ca(2+)</name>
        <dbReference type="ChEBI" id="CHEBI:29108"/>
    </cofactor>
</comment>
<accession>A0ABP1S6S5</accession>
<proteinExistence type="inferred from homology"/>
<dbReference type="PANTHER" id="PTHR23248">
    <property type="entry name" value="PHOSPHOLIPID SCRAMBLASE-RELATED"/>
    <property type="match status" value="1"/>
</dbReference>
<keyword evidence="2" id="KW-0106">Calcium</keyword>
<comment type="caution">
    <text evidence="4">The sequence shown here is derived from an EMBL/GenBank/DDBJ whole genome shotgun (WGS) entry which is preliminary data.</text>
</comment>
<dbReference type="Proteomes" id="UP001642540">
    <property type="component" value="Unassembled WGS sequence"/>
</dbReference>